<dbReference type="RefSeq" id="XP_035297470.1">
    <property type="nucleotide sequence ID" value="XM_035441579.1"/>
</dbReference>
<dbReference type="AlphaFoldDB" id="A0A9J7K657"/>
<sequence length="289" mass="31520">MLQMQPAFLFHCGAIPTSPTNNKILGFILVPLTRWNTVFSRSGEISPGAVNIGKEEEDLGTCFPMDIVTHEREKAGHNYQKRDDLLVGVPKEATVLGTIQILCALTIASLGGILVSASYSSYFNPAAFTTLMTGYPFVGFLCFAVTGSLSIISGKISVKPFALSNLASNTASSAVATIGFLLLTHSLIDMGTASLHCNSEKEFLSLLPYSESHHWMNEDKSCLLAYVSAMSGLAVMLVFTVLELLLAAYSSVFWWKQVYSNKPGVMVFFMPESQDHTQVVKSSLLRPWI</sequence>
<evidence type="ECO:0000313" key="7">
    <source>
        <dbReference type="Proteomes" id="UP001108280"/>
    </source>
</evidence>
<reference evidence="7" key="1">
    <citation type="journal article" date="2018" name="Biotechnol. Bioeng.">
        <title>A reference genome of the Chinese hamster based on a hybrid assembly strategy.</title>
        <authorList>
            <person name="Rupp O."/>
            <person name="MacDonald M.L."/>
            <person name="Li S."/>
            <person name="Dhiman H."/>
            <person name="Polson S."/>
            <person name="Griep S."/>
            <person name="Heffner K."/>
            <person name="Hernandez I."/>
            <person name="Brinkrolf K."/>
            <person name="Jadhav V."/>
            <person name="Samoudi M."/>
            <person name="Hao H."/>
            <person name="Kingham B."/>
            <person name="Goesmann A."/>
            <person name="Betenbaugh M.J."/>
            <person name="Lewis N.E."/>
            <person name="Borth N."/>
            <person name="Lee K.H."/>
        </authorList>
    </citation>
    <scope>NUCLEOTIDE SEQUENCE [LARGE SCALE GENOMIC DNA]</scope>
    <source>
        <strain evidence="7">17A/GY</strain>
    </source>
</reference>
<dbReference type="Pfam" id="PF04103">
    <property type="entry name" value="CD20"/>
    <property type="match status" value="1"/>
</dbReference>
<evidence type="ECO:0000256" key="5">
    <source>
        <dbReference type="ARBA" id="ARBA00023136"/>
    </source>
</evidence>
<dbReference type="PANTHER" id="PTHR23320">
    <property type="entry name" value="MEMBRANE-SPANNING 4-DOMAINS SUBFAMILY A MS4A -RELATED"/>
    <property type="match status" value="1"/>
</dbReference>
<dbReference type="GO" id="GO:0005802">
    <property type="term" value="C:trans-Golgi network"/>
    <property type="evidence" value="ECO:0007669"/>
    <property type="project" value="TreeGrafter"/>
</dbReference>
<dbReference type="InterPro" id="IPR007237">
    <property type="entry name" value="CD20-like"/>
</dbReference>
<evidence type="ECO:0000256" key="1">
    <source>
        <dbReference type="ARBA" id="ARBA00004141"/>
    </source>
</evidence>
<dbReference type="KEGG" id="cge:100754651"/>
<comment type="similarity">
    <text evidence="2">Belongs to the MS4A family.</text>
</comment>
<reference evidence="8" key="3">
    <citation type="submission" date="2025-08" db="UniProtKB">
        <authorList>
            <consortium name="RefSeq"/>
        </authorList>
    </citation>
    <scope>IDENTIFICATION</scope>
    <source>
        <strain evidence="8">17A/GY</strain>
        <tissue evidence="8">Liver</tissue>
    </source>
</reference>
<keyword evidence="5 6" id="KW-0472">Membrane</keyword>
<proteinExistence type="inferred from homology"/>
<dbReference type="InterPro" id="IPR030417">
    <property type="entry name" value="MS4A"/>
</dbReference>
<feature type="transmembrane region" description="Helical" evidence="6">
    <location>
        <begin position="166"/>
        <end position="188"/>
    </location>
</feature>
<dbReference type="Proteomes" id="UP001108280">
    <property type="component" value="Chromosome 3"/>
</dbReference>
<feature type="transmembrane region" description="Helical" evidence="6">
    <location>
        <begin position="134"/>
        <end position="154"/>
    </location>
</feature>
<feature type="transmembrane region" description="Helical" evidence="6">
    <location>
        <begin position="223"/>
        <end position="246"/>
    </location>
</feature>
<organism evidence="7 8">
    <name type="scientific">Cricetulus griseus</name>
    <name type="common">Chinese hamster</name>
    <name type="synonym">Cricetulus barabensis griseus</name>
    <dbReference type="NCBI Taxonomy" id="10029"/>
    <lineage>
        <taxon>Eukaryota</taxon>
        <taxon>Metazoa</taxon>
        <taxon>Chordata</taxon>
        <taxon>Craniata</taxon>
        <taxon>Vertebrata</taxon>
        <taxon>Euteleostomi</taxon>
        <taxon>Mammalia</taxon>
        <taxon>Eutheria</taxon>
        <taxon>Euarchontoglires</taxon>
        <taxon>Glires</taxon>
        <taxon>Rodentia</taxon>
        <taxon>Myomorpha</taxon>
        <taxon>Muroidea</taxon>
        <taxon>Cricetidae</taxon>
        <taxon>Cricetinae</taxon>
        <taxon>Cricetulus</taxon>
    </lineage>
</organism>
<evidence type="ECO:0000256" key="6">
    <source>
        <dbReference type="SAM" id="Phobius"/>
    </source>
</evidence>
<dbReference type="OrthoDB" id="9837183at2759"/>
<gene>
    <name evidence="8" type="primary">Ms4a7</name>
</gene>
<evidence type="ECO:0000313" key="8">
    <source>
        <dbReference type="RefSeq" id="XP_035297470.1"/>
    </source>
</evidence>
<name>A0A9J7K657_CRIGR</name>
<feature type="transmembrane region" description="Helical" evidence="6">
    <location>
        <begin position="101"/>
        <end position="122"/>
    </location>
</feature>
<evidence type="ECO:0000256" key="2">
    <source>
        <dbReference type="ARBA" id="ARBA00009565"/>
    </source>
</evidence>
<dbReference type="PANTHER" id="PTHR23320:SF8">
    <property type="entry name" value="MEMBRANE-SPANNING 4-DOMAINS SUBFAMILY A MEMBER 7"/>
    <property type="match status" value="1"/>
</dbReference>
<dbReference type="GO" id="GO:0005886">
    <property type="term" value="C:plasma membrane"/>
    <property type="evidence" value="ECO:0007669"/>
    <property type="project" value="TreeGrafter"/>
</dbReference>
<protein>
    <submittedName>
        <fullName evidence="8">Membrane-spanning 4-domains subfamily A member 7 isoform X2</fullName>
    </submittedName>
</protein>
<dbReference type="GeneID" id="100754651"/>
<evidence type="ECO:0000256" key="4">
    <source>
        <dbReference type="ARBA" id="ARBA00022989"/>
    </source>
</evidence>
<reference evidence="7" key="2">
    <citation type="journal article" date="2020" name="Biotechnol. Bioeng.">
        <title>Chromosome-scale scaffolds for the Chinese hamster reference genome assembly to facilitate the study of the CHO epigenome.</title>
        <authorList>
            <person name="Hilliard W."/>
            <person name="MacDonald M."/>
            <person name="Lee K.H."/>
        </authorList>
    </citation>
    <scope>NUCLEOTIDE SEQUENCE [LARGE SCALE GENOMIC DNA]</scope>
    <source>
        <strain evidence="7">17A/GY</strain>
    </source>
</reference>
<keyword evidence="4 6" id="KW-1133">Transmembrane helix</keyword>
<comment type="subcellular location">
    <subcellularLocation>
        <location evidence="1">Membrane</location>
        <topology evidence="1">Multi-pass membrane protein</topology>
    </subcellularLocation>
</comment>
<accession>A0A9J7K657</accession>
<keyword evidence="7" id="KW-1185">Reference proteome</keyword>
<keyword evidence="3 6" id="KW-0812">Transmembrane</keyword>
<dbReference type="CTD" id="58475"/>
<evidence type="ECO:0000256" key="3">
    <source>
        <dbReference type="ARBA" id="ARBA00022692"/>
    </source>
</evidence>
<dbReference type="GO" id="GO:0007166">
    <property type="term" value="P:cell surface receptor signaling pathway"/>
    <property type="evidence" value="ECO:0007669"/>
    <property type="project" value="TreeGrafter"/>
</dbReference>